<dbReference type="InterPro" id="IPR013094">
    <property type="entry name" value="AB_hydrolase_3"/>
</dbReference>
<keyword evidence="4" id="KW-1185">Reference proteome</keyword>
<accession>A0AAD9W4X1</accession>
<dbReference type="Gene3D" id="3.40.50.1820">
    <property type="entry name" value="alpha/beta hydrolase"/>
    <property type="match status" value="1"/>
</dbReference>
<organism evidence="3 4">
    <name type="scientific">Phomopsis amygdali</name>
    <name type="common">Fusicoccum amygdali</name>
    <dbReference type="NCBI Taxonomy" id="1214568"/>
    <lineage>
        <taxon>Eukaryota</taxon>
        <taxon>Fungi</taxon>
        <taxon>Dikarya</taxon>
        <taxon>Ascomycota</taxon>
        <taxon>Pezizomycotina</taxon>
        <taxon>Sordariomycetes</taxon>
        <taxon>Sordariomycetidae</taxon>
        <taxon>Diaporthales</taxon>
        <taxon>Diaporthaceae</taxon>
        <taxon>Diaporthe</taxon>
    </lineage>
</organism>
<feature type="domain" description="Alpha/beta hydrolase fold-3" evidence="2">
    <location>
        <begin position="35"/>
        <end position="283"/>
    </location>
</feature>
<evidence type="ECO:0000256" key="1">
    <source>
        <dbReference type="ARBA" id="ARBA00022801"/>
    </source>
</evidence>
<dbReference type="AlphaFoldDB" id="A0AAD9W4X1"/>
<dbReference type="Proteomes" id="UP001265746">
    <property type="component" value="Unassembled WGS sequence"/>
</dbReference>
<sequence>MTRVEYIFKGEGKEGIAADVYYRKRESTEAFPIALYFHGGNFTVGSKELLSRSYVQKLLDLGFVVVSANYRLCPTISVFDGPVTDALDAYKWTQSTLPGLLQNEAGMYVDGSKIVVLGHSAGGLLALLTASSPDPPRAILDLFGMKYLRDASFHTPSAAFAKLPPFEKAFLDQIHEQVPPPNSGPSPMTAKGPDFSNFRVAWMFNLVKEGKLFSTVVADGDYDRVDPATLFAKKGKGFPPTYFIHGTADTLVDSKLSRRAHDELQANRIDTKLVLVEGASHGFDAKAQPGDETFAIVEKGFEFLKAHL</sequence>
<proteinExistence type="predicted"/>
<keyword evidence="1" id="KW-0378">Hydrolase</keyword>
<evidence type="ECO:0000313" key="3">
    <source>
        <dbReference type="EMBL" id="KAK2609984.1"/>
    </source>
</evidence>
<dbReference type="PANTHER" id="PTHR48081:SF3">
    <property type="entry name" value="ALPHA_BETA HYDROLASE FOLD-3 DOMAIN-CONTAINING PROTEIN"/>
    <property type="match status" value="1"/>
</dbReference>
<reference evidence="3" key="1">
    <citation type="submission" date="2023-06" db="EMBL/GenBank/DDBJ databases">
        <authorList>
            <person name="Noh H."/>
        </authorList>
    </citation>
    <scope>NUCLEOTIDE SEQUENCE</scope>
    <source>
        <strain evidence="3">DUCC20226</strain>
    </source>
</reference>
<dbReference type="GO" id="GO:0016787">
    <property type="term" value="F:hydrolase activity"/>
    <property type="evidence" value="ECO:0007669"/>
    <property type="project" value="UniProtKB-KW"/>
</dbReference>
<dbReference type="InterPro" id="IPR050300">
    <property type="entry name" value="GDXG_lipolytic_enzyme"/>
</dbReference>
<dbReference type="InterPro" id="IPR029058">
    <property type="entry name" value="AB_hydrolase_fold"/>
</dbReference>
<comment type="caution">
    <text evidence="3">The sequence shown here is derived from an EMBL/GenBank/DDBJ whole genome shotgun (WGS) entry which is preliminary data.</text>
</comment>
<protein>
    <recommendedName>
        <fullName evidence="2">Alpha/beta hydrolase fold-3 domain-containing protein</fullName>
    </recommendedName>
</protein>
<dbReference type="EMBL" id="JAUJFL010000002">
    <property type="protein sequence ID" value="KAK2609984.1"/>
    <property type="molecule type" value="Genomic_DNA"/>
</dbReference>
<dbReference type="PANTHER" id="PTHR48081">
    <property type="entry name" value="AB HYDROLASE SUPERFAMILY PROTEIN C4A8.06C"/>
    <property type="match status" value="1"/>
</dbReference>
<evidence type="ECO:0000259" key="2">
    <source>
        <dbReference type="Pfam" id="PF07859"/>
    </source>
</evidence>
<name>A0AAD9W4X1_PHOAM</name>
<dbReference type="SUPFAM" id="SSF53474">
    <property type="entry name" value="alpha/beta-Hydrolases"/>
    <property type="match status" value="1"/>
</dbReference>
<evidence type="ECO:0000313" key="4">
    <source>
        <dbReference type="Proteomes" id="UP001265746"/>
    </source>
</evidence>
<gene>
    <name evidence="3" type="ORF">N8I77_003448</name>
</gene>
<dbReference type="Pfam" id="PF07859">
    <property type="entry name" value="Abhydrolase_3"/>
    <property type="match status" value="1"/>
</dbReference>